<proteinExistence type="predicted"/>
<evidence type="ECO:0000256" key="6">
    <source>
        <dbReference type="ARBA" id="ARBA00023015"/>
    </source>
</evidence>
<dbReference type="GO" id="GO:0003677">
    <property type="term" value="F:DNA binding"/>
    <property type="evidence" value="ECO:0007669"/>
    <property type="project" value="UniProtKB-KW"/>
</dbReference>
<evidence type="ECO:0000256" key="9">
    <source>
        <dbReference type="ARBA" id="ARBA00023163"/>
    </source>
</evidence>
<keyword evidence="9" id="KW-0804">Transcription</keyword>
<keyword evidence="3" id="KW-0678">Repressor</keyword>
<accession>A0A6L6QEM1</accession>
<dbReference type="GO" id="GO:0045340">
    <property type="term" value="F:mercury ion binding"/>
    <property type="evidence" value="ECO:0007669"/>
    <property type="project" value="InterPro"/>
</dbReference>
<dbReference type="OrthoDB" id="5297305at2"/>
<dbReference type="Gene3D" id="1.10.1660.10">
    <property type="match status" value="1"/>
</dbReference>
<dbReference type="PROSITE" id="PS00552">
    <property type="entry name" value="HTH_MERR_1"/>
    <property type="match status" value="1"/>
</dbReference>
<evidence type="ECO:0000256" key="10">
    <source>
        <dbReference type="ARBA" id="ARBA00024874"/>
    </source>
</evidence>
<dbReference type="AlphaFoldDB" id="A0A6L6QEM1"/>
<dbReference type="InterPro" id="IPR000551">
    <property type="entry name" value="MerR-type_HTH_dom"/>
</dbReference>
<protein>
    <recommendedName>
        <fullName evidence="1">Mercuric resistance operon regulatory protein</fullName>
    </recommendedName>
</protein>
<dbReference type="NCBIfam" id="TIGR02051">
    <property type="entry name" value="MerR"/>
    <property type="match status" value="1"/>
</dbReference>
<dbReference type="EMBL" id="WNKX01000005">
    <property type="protein sequence ID" value="MTW10601.1"/>
    <property type="molecule type" value="Genomic_DNA"/>
</dbReference>
<dbReference type="CDD" id="cd04783">
    <property type="entry name" value="HTH_MerR1"/>
    <property type="match status" value="1"/>
</dbReference>
<sequence length="143" mass="15789">MSKNNADFTIGSLAKATGVNVETIRFYQRKGLVAEPDRMHGAIRRYTDSDLARLQFIKSAQRIGFSLDEIAELLKLDDGTHCVEARDLAAQKLRDVRQRIADLRGIEAALDQLVLSCGQATGSVKCPLIESLHHQPRSTGTRA</sequence>
<evidence type="ECO:0000313" key="13">
    <source>
        <dbReference type="Proteomes" id="UP000472320"/>
    </source>
</evidence>
<dbReference type="PANTHER" id="PTHR30204">
    <property type="entry name" value="REDOX-CYCLING DRUG-SENSING TRANSCRIPTIONAL ACTIVATOR SOXR"/>
    <property type="match status" value="1"/>
</dbReference>
<dbReference type="Pfam" id="PF13411">
    <property type="entry name" value="MerR_1"/>
    <property type="match status" value="1"/>
</dbReference>
<dbReference type="PRINTS" id="PR00040">
    <property type="entry name" value="HTHMERR"/>
</dbReference>
<name>A0A6L6QEM1_9BURK</name>
<keyword evidence="2" id="KW-0475">Mercuric resistance</keyword>
<dbReference type="InterPro" id="IPR009061">
    <property type="entry name" value="DNA-bd_dom_put_sf"/>
</dbReference>
<dbReference type="SUPFAM" id="SSF46955">
    <property type="entry name" value="Putative DNA-binding domain"/>
    <property type="match status" value="1"/>
</dbReference>
<dbReference type="Proteomes" id="UP000472320">
    <property type="component" value="Unassembled WGS sequence"/>
</dbReference>
<dbReference type="PROSITE" id="PS50937">
    <property type="entry name" value="HTH_MERR_2"/>
    <property type="match status" value="1"/>
</dbReference>
<keyword evidence="6" id="KW-0805">Transcription regulation</keyword>
<reference evidence="12 13" key="1">
    <citation type="submission" date="2019-11" db="EMBL/GenBank/DDBJ databases">
        <title>Type strains purchased from KCTC, JCM and DSMZ.</title>
        <authorList>
            <person name="Lu H."/>
        </authorList>
    </citation>
    <scope>NUCLEOTIDE SEQUENCE [LARGE SCALE GENOMIC DNA]</scope>
    <source>
        <strain evidence="12 13">JCM 31587</strain>
    </source>
</reference>
<dbReference type="GO" id="GO:0046689">
    <property type="term" value="P:response to mercury ion"/>
    <property type="evidence" value="ECO:0007669"/>
    <property type="project" value="UniProtKB-KW"/>
</dbReference>
<evidence type="ECO:0000256" key="3">
    <source>
        <dbReference type="ARBA" id="ARBA00022491"/>
    </source>
</evidence>
<evidence type="ECO:0000313" key="12">
    <source>
        <dbReference type="EMBL" id="MTW10601.1"/>
    </source>
</evidence>
<dbReference type="SMART" id="SM00422">
    <property type="entry name" value="HTH_MERR"/>
    <property type="match status" value="1"/>
</dbReference>
<evidence type="ECO:0000256" key="1">
    <source>
        <dbReference type="ARBA" id="ARBA00017146"/>
    </source>
</evidence>
<feature type="domain" description="HTH merR-type" evidence="11">
    <location>
        <begin position="7"/>
        <end position="76"/>
    </location>
</feature>
<organism evidence="12 13">
    <name type="scientific">Massilia eburnea</name>
    <dbReference type="NCBI Taxonomy" id="1776165"/>
    <lineage>
        <taxon>Bacteria</taxon>
        <taxon>Pseudomonadati</taxon>
        <taxon>Pseudomonadota</taxon>
        <taxon>Betaproteobacteria</taxon>
        <taxon>Burkholderiales</taxon>
        <taxon>Oxalobacteraceae</taxon>
        <taxon>Telluria group</taxon>
        <taxon>Massilia</taxon>
    </lineage>
</organism>
<gene>
    <name evidence="12" type="primary">merR</name>
    <name evidence="12" type="ORF">GM658_08280</name>
</gene>
<comment type="function">
    <text evidence="10">Mediates the mercuric-dependent induction of mercury resistance operon. In the absence of mercury MerR represses transcription by binding tightly to the mer operator region; when mercury is present the dimeric complex binds a single ion and becomes a potent transcriptional activator, while remaining bound to the mer site.</text>
</comment>
<evidence type="ECO:0000256" key="8">
    <source>
        <dbReference type="ARBA" id="ARBA00023159"/>
    </source>
</evidence>
<dbReference type="InterPro" id="IPR047057">
    <property type="entry name" value="MerR_fam"/>
</dbReference>
<dbReference type="RefSeq" id="WP_155453546.1">
    <property type="nucleotide sequence ID" value="NZ_WNKX01000005.1"/>
</dbReference>
<keyword evidence="5" id="KW-0476">Mercury</keyword>
<keyword evidence="4" id="KW-0479">Metal-binding</keyword>
<dbReference type="PANTHER" id="PTHR30204:SF69">
    <property type="entry name" value="MERR-FAMILY TRANSCRIPTIONAL REGULATOR"/>
    <property type="match status" value="1"/>
</dbReference>
<evidence type="ECO:0000256" key="7">
    <source>
        <dbReference type="ARBA" id="ARBA00023125"/>
    </source>
</evidence>
<dbReference type="InterPro" id="IPR011794">
    <property type="entry name" value="MerR"/>
</dbReference>
<evidence type="ECO:0000256" key="2">
    <source>
        <dbReference type="ARBA" id="ARBA00022466"/>
    </source>
</evidence>
<evidence type="ECO:0000259" key="11">
    <source>
        <dbReference type="PROSITE" id="PS50937"/>
    </source>
</evidence>
<keyword evidence="8" id="KW-0010">Activator</keyword>
<keyword evidence="13" id="KW-1185">Reference proteome</keyword>
<evidence type="ECO:0000256" key="4">
    <source>
        <dbReference type="ARBA" id="ARBA00022723"/>
    </source>
</evidence>
<dbReference type="GO" id="GO:0003700">
    <property type="term" value="F:DNA-binding transcription factor activity"/>
    <property type="evidence" value="ECO:0007669"/>
    <property type="project" value="InterPro"/>
</dbReference>
<comment type="caution">
    <text evidence="12">The sequence shown here is derived from an EMBL/GenBank/DDBJ whole genome shotgun (WGS) entry which is preliminary data.</text>
</comment>
<evidence type="ECO:0000256" key="5">
    <source>
        <dbReference type="ARBA" id="ARBA00022914"/>
    </source>
</evidence>
<keyword evidence="7" id="KW-0238">DNA-binding</keyword>